<accession>A0A3P7U520</accession>
<dbReference type="EMBL" id="UZAH01000962">
    <property type="protein sequence ID" value="VDO19404.1"/>
    <property type="molecule type" value="Genomic_DNA"/>
</dbReference>
<sequence>MKIENRQRKLLSTTDGAELHMHRYECGRASNTAKSWKDELEDESNPICDCCHYPPLWDSDVHKMQPYNTKAELWEQAFIQKAAEMDQADLQINGTDLDQHVEAMLKDRSLPYHLKAVLAILLED</sequence>
<evidence type="ECO:0000313" key="1">
    <source>
        <dbReference type="EMBL" id="VDO19404.1"/>
    </source>
</evidence>
<protein>
    <submittedName>
        <fullName evidence="1">Uncharacterized protein</fullName>
    </submittedName>
</protein>
<proteinExistence type="predicted"/>
<name>A0A3P7U520_HELPZ</name>
<reference evidence="1" key="1">
    <citation type="submission" date="2018-11" db="EMBL/GenBank/DDBJ databases">
        <authorList>
            <consortium name="Pathogen Informatics"/>
        </authorList>
    </citation>
    <scope>NUCLEOTIDE SEQUENCE [LARGE SCALE GENOMIC DNA]</scope>
</reference>
<gene>
    <name evidence="1" type="ORF">HPBE_LOCUS1022</name>
</gene>
<dbReference type="AlphaFoldDB" id="A0A3P7U520"/>
<organism evidence="1">
    <name type="scientific">Heligmosomoides polygyrus</name>
    <name type="common">Parasitic roundworm</name>
    <dbReference type="NCBI Taxonomy" id="6339"/>
    <lineage>
        <taxon>Eukaryota</taxon>
        <taxon>Metazoa</taxon>
        <taxon>Ecdysozoa</taxon>
        <taxon>Nematoda</taxon>
        <taxon>Chromadorea</taxon>
        <taxon>Rhabditida</taxon>
        <taxon>Rhabditina</taxon>
        <taxon>Rhabditomorpha</taxon>
        <taxon>Strongyloidea</taxon>
        <taxon>Heligmosomidae</taxon>
        <taxon>Heligmosomoides</taxon>
    </lineage>
</organism>
<dbReference type="OrthoDB" id="10559510at2759"/>